<feature type="transmembrane region" description="Helical" evidence="1">
    <location>
        <begin position="36"/>
        <end position="56"/>
    </location>
</feature>
<name>A0A915DPP0_9BILA</name>
<evidence type="ECO:0000256" key="1">
    <source>
        <dbReference type="SAM" id="Phobius"/>
    </source>
</evidence>
<dbReference type="WBParaSite" id="jg21631">
    <property type="protein sequence ID" value="jg21631"/>
    <property type="gene ID" value="jg21631"/>
</dbReference>
<reference evidence="3" key="1">
    <citation type="submission" date="2022-11" db="UniProtKB">
        <authorList>
            <consortium name="WormBaseParasite"/>
        </authorList>
    </citation>
    <scope>IDENTIFICATION</scope>
</reference>
<evidence type="ECO:0000313" key="2">
    <source>
        <dbReference type="Proteomes" id="UP000887574"/>
    </source>
</evidence>
<dbReference type="AlphaFoldDB" id="A0A915DPP0"/>
<feature type="transmembrane region" description="Helical" evidence="1">
    <location>
        <begin position="68"/>
        <end position="86"/>
    </location>
</feature>
<dbReference type="Proteomes" id="UP000887574">
    <property type="component" value="Unplaced"/>
</dbReference>
<sequence length="189" mass="21770">MLNRFQIAILSVVVASLVAYHQYFTKVLSNDVSLPTFKVSFFVLVCFVVVQRWYFVFPYREWHFGHRLFWAAVLKSLVLSIASWMLSNPTVPPADGCMMLAAWLYVLVEASLDVLEEDFNANVNQARQDIVLFFNEETCKKFIVTSSLFVELVGPRIKVLNEALTDIVIEDLHTFLAPSCRRRPDIQRS</sequence>
<keyword evidence="2" id="KW-1185">Reference proteome</keyword>
<proteinExistence type="predicted"/>
<feature type="transmembrane region" description="Helical" evidence="1">
    <location>
        <begin position="7"/>
        <end position="24"/>
    </location>
</feature>
<keyword evidence="1" id="KW-1133">Transmembrane helix</keyword>
<accession>A0A915DPP0</accession>
<keyword evidence="1" id="KW-0812">Transmembrane</keyword>
<protein>
    <submittedName>
        <fullName evidence="3">Uncharacterized protein</fullName>
    </submittedName>
</protein>
<evidence type="ECO:0000313" key="3">
    <source>
        <dbReference type="WBParaSite" id="jg21631"/>
    </source>
</evidence>
<keyword evidence="1" id="KW-0472">Membrane</keyword>
<organism evidence="2 3">
    <name type="scientific">Ditylenchus dipsaci</name>
    <dbReference type="NCBI Taxonomy" id="166011"/>
    <lineage>
        <taxon>Eukaryota</taxon>
        <taxon>Metazoa</taxon>
        <taxon>Ecdysozoa</taxon>
        <taxon>Nematoda</taxon>
        <taxon>Chromadorea</taxon>
        <taxon>Rhabditida</taxon>
        <taxon>Tylenchina</taxon>
        <taxon>Tylenchomorpha</taxon>
        <taxon>Sphaerularioidea</taxon>
        <taxon>Anguinidae</taxon>
        <taxon>Anguininae</taxon>
        <taxon>Ditylenchus</taxon>
    </lineage>
</organism>